<evidence type="ECO:0000313" key="2">
    <source>
        <dbReference type="EMBL" id="MFD2543746.1"/>
    </source>
</evidence>
<proteinExistence type="predicted"/>
<keyword evidence="3" id="KW-1185">Reference proteome</keyword>
<dbReference type="Proteomes" id="UP001597467">
    <property type="component" value="Unassembled WGS sequence"/>
</dbReference>
<gene>
    <name evidence="2" type="ORF">ACFSSB_15575</name>
</gene>
<name>A0ABW5K4I4_9FLAO</name>
<evidence type="ECO:0000256" key="1">
    <source>
        <dbReference type="SAM" id="SignalP"/>
    </source>
</evidence>
<evidence type="ECO:0000313" key="3">
    <source>
        <dbReference type="Proteomes" id="UP001597467"/>
    </source>
</evidence>
<evidence type="ECO:0008006" key="4">
    <source>
        <dbReference type="Google" id="ProtNLM"/>
    </source>
</evidence>
<feature type="signal peptide" evidence="1">
    <location>
        <begin position="1"/>
        <end position="25"/>
    </location>
</feature>
<accession>A0ABW5K4I4</accession>
<reference evidence="3" key="1">
    <citation type="journal article" date="2019" name="Int. J. Syst. Evol. Microbiol.">
        <title>The Global Catalogue of Microorganisms (GCM) 10K type strain sequencing project: providing services to taxonomists for standard genome sequencing and annotation.</title>
        <authorList>
            <consortium name="The Broad Institute Genomics Platform"/>
            <consortium name="The Broad Institute Genome Sequencing Center for Infectious Disease"/>
            <person name="Wu L."/>
            <person name="Ma J."/>
        </authorList>
    </citation>
    <scope>NUCLEOTIDE SEQUENCE [LARGE SCALE GENOMIC DNA]</scope>
    <source>
        <strain evidence="3">KCTC 42808</strain>
    </source>
</reference>
<feature type="chain" id="PRO_5046440827" description="Lipoprotein" evidence="1">
    <location>
        <begin position="26"/>
        <end position="202"/>
    </location>
</feature>
<comment type="caution">
    <text evidence="2">The sequence shown here is derived from an EMBL/GenBank/DDBJ whole genome shotgun (WGS) entry which is preliminary data.</text>
</comment>
<keyword evidence="1" id="KW-0732">Signal</keyword>
<protein>
    <recommendedName>
        <fullName evidence="4">Lipoprotein</fullName>
    </recommendedName>
</protein>
<dbReference type="EMBL" id="JBHULM010000038">
    <property type="protein sequence ID" value="MFD2543746.1"/>
    <property type="molecule type" value="Genomic_DNA"/>
</dbReference>
<sequence length="202" mass="24023">MKKTLRNITAFNVILILAVFFHSCASFDKELINPNPLKKESLNELNGKYGIVHNEFDSIHIDKEHNYNRQIWNSNNFFTEIDRKLIKDTLKIDTLNTYSFNLRVLSPKKLKVEYLENGKIFRERILKTKLKRDGYLYLRNKNTQFMLIPIIAGTIDIKKTRLTKTEKGTLVFDVANFRYFAALIFIGDTRTWKYRQEYEQIE</sequence>
<dbReference type="RefSeq" id="WP_379905963.1">
    <property type="nucleotide sequence ID" value="NZ_JBHULM010000038.1"/>
</dbReference>
<organism evidence="2 3">
    <name type="scientific">Lacinutrix gracilariae</name>
    <dbReference type="NCBI Taxonomy" id="1747198"/>
    <lineage>
        <taxon>Bacteria</taxon>
        <taxon>Pseudomonadati</taxon>
        <taxon>Bacteroidota</taxon>
        <taxon>Flavobacteriia</taxon>
        <taxon>Flavobacteriales</taxon>
        <taxon>Flavobacteriaceae</taxon>
        <taxon>Lacinutrix</taxon>
    </lineage>
</organism>